<dbReference type="Pfam" id="PF25132">
    <property type="entry name" value="TYW2_N"/>
    <property type="match status" value="1"/>
</dbReference>
<proteinExistence type="predicted"/>
<dbReference type="Pfam" id="PF25133">
    <property type="entry name" value="TYW2_N_2"/>
    <property type="match status" value="1"/>
</dbReference>
<dbReference type="InterPro" id="IPR056743">
    <property type="entry name" value="TRM5-TYW2-like_MTfase"/>
</dbReference>
<evidence type="ECO:0000256" key="3">
    <source>
        <dbReference type="ARBA" id="ARBA00017179"/>
    </source>
</evidence>
<dbReference type="FunFam" id="3.40.50.150:FF:000201">
    <property type="entry name" value="tRNA wybutosine-synthesizing protein 2 homolog"/>
    <property type="match status" value="1"/>
</dbReference>
<evidence type="ECO:0000256" key="4">
    <source>
        <dbReference type="ARBA" id="ARBA00022679"/>
    </source>
</evidence>
<comment type="function">
    <text evidence="8">S-adenosyl-L-methionine-dependent transferase that acts as a component of the wybutosine biosynthesis pathway. Wybutosine is a hyper modified guanosine with a tricyclic base found at the 3'-position adjacent to the anticodon of eukaryotic phenylalanine tRNA. Catalyzes the transfer of the alpha-amino-alpha-carboxypropyl (acp) group from S-adenosyl-L-methionine to the C-7 position of 4-demethylwyosine (imG-14) to produce wybutosine-86.</text>
</comment>
<evidence type="ECO:0000259" key="10">
    <source>
        <dbReference type="PROSITE" id="PS51684"/>
    </source>
</evidence>
<dbReference type="CTD" id="55039"/>
<keyword evidence="4" id="KW-0808">Transferase</keyword>
<keyword evidence="12" id="KW-1185">Reference proteome</keyword>
<dbReference type="CDD" id="cd02440">
    <property type="entry name" value="AdoMet_MTases"/>
    <property type="match status" value="1"/>
</dbReference>
<keyword evidence="5" id="KW-0949">S-adenosyl-L-methionine</keyword>
<keyword evidence="6" id="KW-0819">tRNA processing</keyword>
<protein>
    <recommendedName>
        <fullName evidence="3">tRNA wybutosine-synthesizing protein 2 homolog</fullName>
        <ecNumber evidence="2">2.5.1.114</ecNumber>
    </recommendedName>
    <alternativeName>
        <fullName evidence="7">tRNA(Phe) (4-demethylwyosine(37)-C(7)) aminocarboxypropyltransferase</fullName>
    </alternativeName>
</protein>
<dbReference type="STRING" id="244447.ENSCSEP00000004104"/>
<evidence type="ECO:0000256" key="5">
    <source>
        <dbReference type="ARBA" id="ARBA00022691"/>
    </source>
</evidence>
<dbReference type="EC" id="2.5.1.114" evidence="2"/>
<comment type="catalytic activity">
    <reaction evidence="9">
        <text>4-demethylwyosine(37) in tRNA(Phe) + S-adenosyl-L-methionine = 4-demethyl-7-[(3S)-3-amino-3-carboxypropyl]wyosine(37) in tRNA(Phe) + S-methyl-5'-thioadenosine + H(+)</text>
        <dbReference type="Rhea" id="RHEA:36355"/>
        <dbReference type="Rhea" id="RHEA-COMP:10164"/>
        <dbReference type="Rhea" id="RHEA-COMP:10378"/>
        <dbReference type="ChEBI" id="CHEBI:15378"/>
        <dbReference type="ChEBI" id="CHEBI:17509"/>
        <dbReference type="ChEBI" id="CHEBI:59789"/>
        <dbReference type="ChEBI" id="CHEBI:64315"/>
        <dbReference type="ChEBI" id="CHEBI:73550"/>
        <dbReference type="EC" id="2.5.1.114"/>
    </reaction>
</comment>
<comment type="pathway">
    <text evidence="1">tRNA modification; wybutosine-tRNA(Phe) biosynthesis.</text>
</comment>
<dbReference type="InParanoid" id="A0A3P8UQH6"/>
<dbReference type="OrthoDB" id="408788at2759"/>
<evidence type="ECO:0000256" key="7">
    <source>
        <dbReference type="ARBA" id="ARBA00031315"/>
    </source>
</evidence>
<dbReference type="PANTHER" id="PTHR23245">
    <property type="entry name" value="TRNA METHYLTRANSFERASE"/>
    <property type="match status" value="1"/>
</dbReference>
<dbReference type="PANTHER" id="PTHR23245:SF25">
    <property type="entry name" value="TRNA WYBUTOSINE-SYNTHESIZING PROTEIN 2 HOMOLOG"/>
    <property type="match status" value="1"/>
</dbReference>
<dbReference type="FunFam" id="3.30.300.110:FF:000002">
    <property type="entry name" value="tRNA wybutosine-synthesizing protein 2 homolog"/>
    <property type="match status" value="1"/>
</dbReference>
<name>A0A3P8UQH6_CYNSE</name>
<sequence length="428" mass="47986">MDSIPCVRVSQCHAQYFRKFLESNGVLDLSVRLQRDSDETVLLPVASSCLSQLDLLSLRDLVSSDSVFEIVWIQSGLQSKKEKSKTRCRKLETVLQQLLESRGERWTDELRKDLPRGFQRHGDLVLLGDASFSLALWEKLGEDLWSSVAMGLGAKRLAKMSRVSTDGFRSPMVKMLGDDSWVRHVDNGISYEFDVTKCMFSAGNISEKLRVAALNCTGETVVDLYAGIGYFTLPYLVHAGAAHVHACEWNPAAIEALQKNLETNRVSDRCTIYPGDNRQLQLSDIADRVNLGLIPSSEDGWPVACRLLKKKSGGVLHIHQNISLPSTNAQAADDIAEFCSEPSQRFCGKKADRQAWRLWAEDTARRIAVILKEINGASWQTNIRHIENVKSYAPHIHHVVLDLECRPEHRHTAEGFQSVDCKTVDTNL</sequence>
<dbReference type="InterPro" id="IPR030382">
    <property type="entry name" value="MeTrfase_TRM5/TYW2"/>
</dbReference>
<dbReference type="GeneID" id="103390537"/>
<evidence type="ECO:0000256" key="6">
    <source>
        <dbReference type="ARBA" id="ARBA00022694"/>
    </source>
</evidence>
<accession>A0A3P8UQH6</accession>
<dbReference type="Pfam" id="PF02475">
    <property type="entry name" value="TRM5-TYW2_MTfase"/>
    <property type="match status" value="1"/>
</dbReference>
<dbReference type="SUPFAM" id="SSF53335">
    <property type="entry name" value="S-adenosyl-L-methionine-dependent methyltransferases"/>
    <property type="match status" value="1"/>
</dbReference>
<dbReference type="Gene3D" id="3.30.300.110">
    <property type="entry name" value="Met-10+ protein-like domains"/>
    <property type="match status" value="1"/>
</dbReference>
<dbReference type="GO" id="GO:0031591">
    <property type="term" value="P:wybutosine biosynthetic process"/>
    <property type="evidence" value="ECO:0007669"/>
    <property type="project" value="TreeGrafter"/>
</dbReference>
<evidence type="ECO:0000256" key="1">
    <source>
        <dbReference type="ARBA" id="ARBA00004797"/>
    </source>
</evidence>
<dbReference type="KEGG" id="csem:103390537"/>
<dbReference type="InterPro" id="IPR056744">
    <property type="entry name" value="TRM5/TYW2-like_N"/>
</dbReference>
<evidence type="ECO:0000313" key="12">
    <source>
        <dbReference type="Proteomes" id="UP000265120"/>
    </source>
</evidence>
<evidence type="ECO:0000313" key="11">
    <source>
        <dbReference type="Ensembl" id="ENSCSEP00000004104.1"/>
    </source>
</evidence>
<reference evidence="11" key="3">
    <citation type="submission" date="2025-09" db="UniProtKB">
        <authorList>
            <consortium name="Ensembl"/>
        </authorList>
    </citation>
    <scope>IDENTIFICATION</scope>
</reference>
<dbReference type="GeneTree" id="ENSGT00940000153304"/>
<dbReference type="OMA" id="EHSWVKH"/>
<dbReference type="InterPro" id="IPR056745">
    <property type="entry name" value="TYW2_N"/>
</dbReference>
<dbReference type="GO" id="GO:0102522">
    <property type="term" value="F:tRNA 4-demethylwyosine alpha-amino-alpha-carboxypropyltransferase activity"/>
    <property type="evidence" value="ECO:0007669"/>
    <property type="project" value="UniProtKB-EC"/>
</dbReference>
<evidence type="ECO:0000256" key="2">
    <source>
        <dbReference type="ARBA" id="ARBA00012265"/>
    </source>
</evidence>
<dbReference type="InterPro" id="IPR029063">
    <property type="entry name" value="SAM-dependent_MTases_sf"/>
</dbReference>
<reference evidence="11 12" key="1">
    <citation type="journal article" date="2014" name="Nat. Genet.">
        <title>Whole-genome sequence of a flatfish provides insights into ZW sex chromosome evolution and adaptation to a benthic lifestyle.</title>
        <authorList>
            <person name="Chen S."/>
            <person name="Zhang G."/>
            <person name="Shao C."/>
            <person name="Huang Q."/>
            <person name="Liu G."/>
            <person name="Zhang P."/>
            <person name="Song W."/>
            <person name="An N."/>
            <person name="Chalopin D."/>
            <person name="Volff J.N."/>
            <person name="Hong Y."/>
            <person name="Li Q."/>
            <person name="Sha Z."/>
            <person name="Zhou H."/>
            <person name="Xie M."/>
            <person name="Yu Q."/>
            <person name="Liu Y."/>
            <person name="Xiang H."/>
            <person name="Wang N."/>
            <person name="Wu K."/>
            <person name="Yang C."/>
            <person name="Zhou Q."/>
            <person name="Liao X."/>
            <person name="Yang L."/>
            <person name="Hu Q."/>
            <person name="Zhang J."/>
            <person name="Meng L."/>
            <person name="Jin L."/>
            <person name="Tian Y."/>
            <person name="Lian J."/>
            <person name="Yang J."/>
            <person name="Miao G."/>
            <person name="Liu S."/>
            <person name="Liang Z."/>
            <person name="Yan F."/>
            <person name="Li Y."/>
            <person name="Sun B."/>
            <person name="Zhang H."/>
            <person name="Zhang J."/>
            <person name="Zhu Y."/>
            <person name="Du M."/>
            <person name="Zhao Y."/>
            <person name="Schartl M."/>
            <person name="Tang Q."/>
            <person name="Wang J."/>
        </authorList>
    </citation>
    <scope>NUCLEOTIDE SEQUENCE</scope>
</reference>
<dbReference type="Ensembl" id="ENSCSET00000004156.1">
    <property type="protein sequence ID" value="ENSCSEP00000004104.1"/>
    <property type="gene ID" value="ENSCSEG00000002675.1"/>
</dbReference>
<dbReference type="GO" id="GO:0005737">
    <property type="term" value="C:cytoplasm"/>
    <property type="evidence" value="ECO:0007669"/>
    <property type="project" value="TreeGrafter"/>
</dbReference>
<dbReference type="RefSeq" id="XP_016894860.1">
    <property type="nucleotide sequence ID" value="XM_017039371.2"/>
</dbReference>
<evidence type="ECO:0000256" key="9">
    <source>
        <dbReference type="ARBA" id="ARBA00049400"/>
    </source>
</evidence>
<organism evidence="11 12">
    <name type="scientific">Cynoglossus semilaevis</name>
    <name type="common">Tongue sole</name>
    <dbReference type="NCBI Taxonomy" id="244447"/>
    <lineage>
        <taxon>Eukaryota</taxon>
        <taxon>Metazoa</taxon>
        <taxon>Chordata</taxon>
        <taxon>Craniata</taxon>
        <taxon>Vertebrata</taxon>
        <taxon>Euteleostomi</taxon>
        <taxon>Actinopterygii</taxon>
        <taxon>Neopterygii</taxon>
        <taxon>Teleostei</taxon>
        <taxon>Neoteleostei</taxon>
        <taxon>Acanthomorphata</taxon>
        <taxon>Carangaria</taxon>
        <taxon>Pleuronectiformes</taxon>
        <taxon>Pleuronectoidei</taxon>
        <taxon>Cynoglossidae</taxon>
        <taxon>Cynoglossinae</taxon>
        <taxon>Cynoglossus</taxon>
    </lineage>
</organism>
<dbReference type="FunCoup" id="A0A3P8UQH6">
    <property type="interactions" value="193"/>
</dbReference>
<dbReference type="Proteomes" id="UP000265120">
    <property type="component" value="Chromosome 15"/>
</dbReference>
<dbReference type="PROSITE" id="PS51684">
    <property type="entry name" value="SAM_MT_TRM5_TYW2"/>
    <property type="match status" value="1"/>
</dbReference>
<dbReference type="RefSeq" id="XP_016894861.1">
    <property type="nucleotide sequence ID" value="XM_017039372.2"/>
</dbReference>
<feature type="domain" description="SAM-dependent methyltransferase TRM5/TYW2-type" evidence="10">
    <location>
        <begin position="118"/>
        <end position="407"/>
    </location>
</feature>
<evidence type="ECO:0000256" key="8">
    <source>
        <dbReference type="ARBA" id="ARBA00037786"/>
    </source>
</evidence>
<dbReference type="AlphaFoldDB" id="A0A3P8UQH6"/>
<dbReference type="GO" id="GO:0030488">
    <property type="term" value="P:tRNA methylation"/>
    <property type="evidence" value="ECO:0007669"/>
    <property type="project" value="TreeGrafter"/>
</dbReference>
<dbReference type="GO" id="GO:0008175">
    <property type="term" value="F:tRNA methyltransferase activity"/>
    <property type="evidence" value="ECO:0007669"/>
    <property type="project" value="TreeGrafter"/>
</dbReference>
<dbReference type="Gene3D" id="3.40.50.150">
    <property type="entry name" value="Vaccinia Virus protein VP39"/>
    <property type="match status" value="1"/>
</dbReference>
<reference evidence="11" key="2">
    <citation type="submission" date="2025-08" db="UniProtKB">
        <authorList>
            <consortium name="Ensembl"/>
        </authorList>
    </citation>
    <scope>IDENTIFICATION</scope>
</reference>